<feature type="domain" description="Immunity MXAN-0049 protein" evidence="1">
    <location>
        <begin position="49"/>
        <end position="177"/>
    </location>
</feature>
<dbReference type="EMBL" id="JAPNKA010000001">
    <property type="protein sequence ID" value="MCY1083452.1"/>
    <property type="molecule type" value="Genomic_DNA"/>
</dbReference>
<accession>A0ABT4ARK7</accession>
<proteinExistence type="predicted"/>
<evidence type="ECO:0000313" key="2">
    <source>
        <dbReference type="EMBL" id="MCY1083452.1"/>
    </source>
</evidence>
<reference evidence="2 3" key="1">
    <citation type="submission" date="2022-11" db="EMBL/GenBank/DDBJ databases">
        <title>Minimal conservation of predation-associated metabolite biosynthetic gene clusters underscores biosynthetic potential of Myxococcota including descriptions for ten novel species: Archangium lansinium sp. nov., Myxococcus landrumus sp. nov., Nannocystis bai.</title>
        <authorList>
            <person name="Ahearne A."/>
            <person name="Stevens C."/>
            <person name="Phillips K."/>
        </authorList>
    </citation>
    <scope>NUCLEOTIDE SEQUENCE [LARGE SCALE GENOMIC DNA]</scope>
    <source>
        <strain evidence="2 3">MIWBW</strain>
    </source>
</reference>
<dbReference type="Proteomes" id="UP001207654">
    <property type="component" value="Unassembled WGS sequence"/>
</dbReference>
<evidence type="ECO:0000313" key="3">
    <source>
        <dbReference type="Proteomes" id="UP001207654"/>
    </source>
</evidence>
<keyword evidence="3" id="KW-1185">Reference proteome</keyword>
<gene>
    <name evidence="2" type="ORF">OV287_54345</name>
</gene>
<dbReference type="Pfam" id="PF07791">
    <property type="entry name" value="Imm11"/>
    <property type="match status" value="1"/>
</dbReference>
<protein>
    <recommendedName>
        <fullName evidence="1">Immunity MXAN-0049 protein domain-containing protein</fullName>
    </recommendedName>
</protein>
<organism evidence="2 3">
    <name type="scientific">Archangium lansingense</name>
    <dbReference type="NCBI Taxonomy" id="2995310"/>
    <lineage>
        <taxon>Bacteria</taxon>
        <taxon>Pseudomonadati</taxon>
        <taxon>Myxococcota</taxon>
        <taxon>Myxococcia</taxon>
        <taxon>Myxococcales</taxon>
        <taxon>Cystobacterineae</taxon>
        <taxon>Archangiaceae</taxon>
        <taxon>Archangium</taxon>
    </lineage>
</organism>
<comment type="caution">
    <text evidence="2">The sequence shown here is derived from an EMBL/GenBank/DDBJ whole genome shotgun (WGS) entry which is preliminary data.</text>
</comment>
<dbReference type="InterPro" id="IPR012433">
    <property type="entry name" value="Imm11"/>
</dbReference>
<name>A0ABT4ARK7_9BACT</name>
<sequence>MPLFEDGEGEGLPESERELFDTYRFKEGRVLEVERPIRLSMKPVGSALEFSEAMGTPIVHRRVVSLFERLGLQKEVQFIPVEVEGQTQPWFILNALRIIRCIDDARCEEVLYWLPEDNRPDKEGQYRNVAGLKVDVEKVGDAHVFRPWGWKVVLIVSEHVKSAMEAEGITGIKFLEV</sequence>
<evidence type="ECO:0000259" key="1">
    <source>
        <dbReference type="Pfam" id="PF07791"/>
    </source>
</evidence>